<gene>
    <name evidence="1" type="ORF">PACTADRAFT_1341</name>
</gene>
<dbReference type="Proteomes" id="UP000094236">
    <property type="component" value="Unassembled WGS sequence"/>
</dbReference>
<evidence type="ECO:0008006" key="3">
    <source>
        <dbReference type="Google" id="ProtNLM"/>
    </source>
</evidence>
<dbReference type="OrthoDB" id="2152248at2759"/>
<organism evidence="1 2">
    <name type="scientific">Pachysolen tannophilus NRRL Y-2460</name>
    <dbReference type="NCBI Taxonomy" id="669874"/>
    <lineage>
        <taxon>Eukaryota</taxon>
        <taxon>Fungi</taxon>
        <taxon>Dikarya</taxon>
        <taxon>Ascomycota</taxon>
        <taxon>Saccharomycotina</taxon>
        <taxon>Pichiomycetes</taxon>
        <taxon>Pachysolenaceae</taxon>
        <taxon>Pachysolen</taxon>
    </lineage>
</organism>
<proteinExistence type="predicted"/>
<evidence type="ECO:0000313" key="2">
    <source>
        <dbReference type="Proteomes" id="UP000094236"/>
    </source>
</evidence>
<dbReference type="Gene3D" id="3.40.50.1820">
    <property type="entry name" value="alpha/beta hydrolase"/>
    <property type="match status" value="1"/>
</dbReference>
<keyword evidence="2" id="KW-1185">Reference proteome</keyword>
<sequence length="297" mass="34432">MSTEPLEFDSSIASKSIFTIAGIKVYIYGLSDLPKSDITKPKDVAVFYILHGRLSSHKFSESYAYKVLTKYKELKKKILYPNHGERVVDPNRNLSWNKGNMTHAMDMCSIIDKAVQDCMILIDYLPSYFQGYQFHNIILGTSLGGHACYRLAAKIPRKIEMIIPVIGCTDLCSLLINRVKNLNGKDLQLGLRKLSYEDLKLTKEQQFLWPEYFHNYLSKQDYQVAENFPNHVKVFAIFGCLDTIVPPIFSKEWTQDMIERRCYDDSIKVEYFEKIGHQHTAEMCDAYSKWLVENITY</sequence>
<protein>
    <recommendedName>
        <fullName evidence="3">Peptidase S9 prolyl oligopeptidase catalytic domain-containing protein</fullName>
    </recommendedName>
</protein>
<dbReference type="EMBL" id="KV454012">
    <property type="protein sequence ID" value="ODV96757.1"/>
    <property type="molecule type" value="Genomic_DNA"/>
</dbReference>
<dbReference type="STRING" id="669874.A0A1E4TYD5"/>
<dbReference type="SUPFAM" id="SSF53474">
    <property type="entry name" value="alpha/beta-Hydrolases"/>
    <property type="match status" value="1"/>
</dbReference>
<reference evidence="2" key="1">
    <citation type="submission" date="2016-05" db="EMBL/GenBank/DDBJ databases">
        <title>Comparative genomics of biotechnologically important yeasts.</title>
        <authorList>
            <consortium name="DOE Joint Genome Institute"/>
            <person name="Riley R."/>
            <person name="Haridas S."/>
            <person name="Wolfe K.H."/>
            <person name="Lopes M.R."/>
            <person name="Hittinger C.T."/>
            <person name="Goker M."/>
            <person name="Salamov A."/>
            <person name="Wisecaver J."/>
            <person name="Long T.M."/>
            <person name="Aerts A.L."/>
            <person name="Barry K."/>
            <person name="Choi C."/>
            <person name="Clum A."/>
            <person name="Coughlan A.Y."/>
            <person name="Deshpande S."/>
            <person name="Douglass A.P."/>
            <person name="Hanson S.J."/>
            <person name="Klenk H.-P."/>
            <person name="Labutti K."/>
            <person name="Lapidus A."/>
            <person name="Lindquist E."/>
            <person name="Lipzen A."/>
            <person name="Meier-Kolthoff J.P."/>
            <person name="Ohm R.A."/>
            <person name="Otillar R.P."/>
            <person name="Pangilinan J."/>
            <person name="Peng Y."/>
            <person name="Rokas A."/>
            <person name="Rosa C.A."/>
            <person name="Scheuner C."/>
            <person name="Sibirny A.A."/>
            <person name="Slot J.C."/>
            <person name="Stielow J.B."/>
            <person name="Sun H."/>
            <person name="Kurtzman C.P."/>
            <person name="Blackwell M."/>
            <person name="Grigoriev I.V."/>
            <person name="Jeffries T.W."/>
        </authorList>
    </citation>
    <scope>NUCLEOTIDE SEQUENCE [LARGE SCALE GENOMIC DNA]</scope>
    <source>
        <strain evidence="2">NRRL Y-2460</strain>
    </source>
</reference>
<name>A0A1E4TYD5_PACTA</name>
<dbReference type="AlphaFoldDB" id="A0A1E4TYD5"/>
<evidence type="ECO:0000313" key="1">
    <source>
        <dbReference type="EMBL" id="ODV96757.1"/>
    </source>
</evidence>
<accession>A0A1E4TYD5</accession>
<dbReference type="InterPro" id="IPR029058">
    <property type="entry name" value="AB_hydrolase_fold"/>
</dbReference>